<dbReference type="AlphaFoldDB" id="A0A2H3EE13"/>
<dbReference type="STRING" id="47427.A0A2H3EE13"/>
<sequence length="386" mass="43231">MCRAREIVPGTSIAATALSPTPIRVYFQDSSNGVREFSHSWAGWTGGTSHDIRFQAKPRSPLAVMEWVEGDKTRHIRIYALDKQNIIHEQCWDRSKGWHQGSLTSKAIVPASFSKLATTLWLGRSDLRVYYQRDDQRIQEHRYSSGTGWTLGATMGALLDTKPYKGTNIASIGWGTPGRSFIRNYVQDEDNAIWEHSSESSWSSLRLVGAVGKPYTPLAAVTWSDGKHGRRHIHLYSLDMDNQIQEYCYEGHDWHGGSLTSKKIQTAPYSNLSAIYWDSKIRVYFQSVDNGTIAEYCTDYGSEWFPGDVLSATPAGFKAIDTNGATYPVGWLPWIEDLKSWQTYDPSTIDAVGVLVGFIDGKLIGEDLKNQNAMILKPNTIGNSYA</sequence>
<dbReference type="Proteomes" id="UP000217790">
    <property type="component" value="Unassembled WGS sequence"/>
</dbReference>
<gene>
    <name evidence="2" type="ORF">ARMGADRAFT_1008006</name>
</gene>
<dbReference type="InterPro" id="IPR012475">
    <property type="entry name" value="Fungal_lectin"/>
</dbReference>
<dbReference type="OMA" id="VFNIRLY"/>
<dbReference type="SUPFAM" id="SSF89372">
    <property type="entry name" value="Fucose-specific lectin"/>
    <property type="match status" value="2"/>
</dbReference>
<dbReference type="InParanoid" id="A0A2H3EE13"/>
<protein>
    <submittedName>
        <fullName evidence="2">Fungal fucose-specific lectin</fullName>
    </submittedName>
</protein>
<comment type="similarity">
    <text evidence="1">Belongs to the fungal fucose-specific lectin family.</text>
</comment>
<dbReference type="OrthoDB" id="3048349at2759"/>
<proteinExistence type="inferred from homology"/>
<evidence type="ECO:0000313" key="2">
    <source>
        <dbReference type="EMBL" id="PBK99477.1"/>
    </source>
</evidence>
<keyword evidence="3" id="KW-1185">Reference proteome</keyword>
<dbReference type="Gene3D" id="2.120.10.70">
    <property type="entry name" value="Fucose-specific lectin"/>
    <property type="match status" value="1"/>
</dbReference>
<organism evidence="2 3">
    <name type="scientific">Armillaria gallica</name>
    <name type="common">Bulbous honey fungus</name>
    <name type="synonym">Armillaria bulbosa</name>
    <dbReference type="NCBI Taxonomy" id="47427"/>
    <lineage>
        <taxon>Eukaryota</taxon>
        <taxon>Fungi</taxon>
        <taxon>Dikarya</taxon>
        <taxon>Basidiomycota</taxon>
        <taxon>Agaricomycotina</taxon>
        <taxon>Agaricomycetes</taxon>
        <taxon>Agaricomycetidae</taxon>
        <taxon>Agaricales</taxon>
        <taxon>Marasmiineae</taxon>
        <taxon>Physalacriaceae</taxon>
        <taxon>Armillaria</taxon>
    </lineage>
</organism>
<reference evidence="3" key="1">
    <citation type="journal article" date="2017" name="Nat. Ecol. Evol.">
        <title>Genome expansion and lineage-specific genetic innovations in the forest pathogenic fungi Armillaria.</title>
        <authorList>
            <person name="Sipos G."/>
            <person name="Prasanna A.N."/>
            <person name="Walter M.C."/>
            <person name="O'Connor E."/>
            <person name="Balint B."/>
            <person name="Krizsan K."/>
            <person name="Kiss B."/>
            <person name="Hess J."/>
            <person name="Varga T."/>
            <person name="Slot J."/>
            <person name="Riley R."/>
            <person name="Boka B."/>
            <person name="Rigling D."/>
            <person name="Barry K."/>
            <person name="Lee J."/>
            <person name="Mihaltcheva S."/>
            <person name="LaButti K."/>
            <person name="Lipzen A."/>
            <person name="Waldron R."/>
            <person name="Moloney N.M."/>
            <person name="Sperisen C."/>
            <person name="Kredics L."/>
            <person name="Vagvoelgyi C."/>
            <person name="Patrignani A."/>
            <person name="Fitzpatrick D."/>
            <person name="Nagy I."/>
            <person name="Doyle S."/>
            <person name="Anderson J.B."/>
            <person name="Grigoriev I.V."/>
            <person name="Gueldener U."/>
            <person name="Muensterkoetter M."/>
            <person name="Nagy L.G."/>
        </authorList>
    </citation>
    <scope>NUCLEOTIDE SEQUENCE [LARGE SCALE GENOMIC DNA]</scope>
    <source>
        <strain evidence="3">Ar21-2</strain>
    </source>
</reference>
<dbReference type="EMBL" id="KZ293647">
    <property type="protein sequence ID" value="PBK99477.1"/>
    <property type="molecule type" value="Genomic_DNA"/>
</dbReference>
<dbReference type="GO" id="GO:0030246">
    <property type="term" value="F:carbohydrate binding"/>
    <property type="evidence" value="ECO:0007669"/>
    <property type="project" value="UniProtKB-KW"/>
</dbReference>
<dbReference type="Gene3D" id="2.40.128.190">
    <property type="match status" value="1"/>
</dbReference>
<evidence type="ECO:0000256" key="1">
    <source>
        <dbReference type="ARBA" id="ARBA00009042"/>
    </source>
</evidence>
<accession>A0A2H3EE13</accession>
<evidence type="ECO:0000313" key="3">
    <source>
        <dbReference type="Proteomes" id="UP000217790"/>
    </source>
</evidence>
<keyword evidence="2" id="KW-0430">Lectin</keyword>
<dbReference type="Pfam" id="PF07938">
    <property type="entry name" value="Fungal_lectin"/>
    <property type="match status" value="1"/>
</dbReference>
<name>A0A2H3EE13_ARMGA</name>